<name>A0A158PMQ6_ANISI</name>
<accession>A0A158PMQ6</accession>
<sequence>MPRSSLKKSDSPIRPKHVTTIGSTMTPDRTPSARQLLQKLEKQEEEHQKQFQEMRSFYEEKLIRYDAMQVRYMAAREQQESLINRIKKLEKDLDAIKDKKEKAEAELMKEKSNRLQQMNEQFAGLQKDLTTANQLIHIWETTSDDLEKRVDSLTHFAERILSVKKKTPKVKADSSKNHPTGTDVDMISSDSSSSSSDSDTAETVVIIDNEDDSDEENKENERNAQNDQSTEETQINLLRKRKKTVENKLKQLTSLIKNMQKNMSVAKSQLKMKLSTVVTLQQDIKRLQIANNALKEKCEQLEKDTTKKGGDEMKKLVERLHDLESISQNALKSVESSASALSRIDNQRSEYRQIFNTSIEDIDQLCLILKEYLHSKSQSSTVHTNGDTEMETEHCTALTNSTTLNEIQKASEPSDMSNAISSQKPSSSSGDPSSQTNKSSIVTTDQQTTTISESAEAISPSDAIGNNALKEDKLSNKSCINSLNLSDCSILTLSRTSFLEMEDSPGSDACKTSHQMEQTTTSSVTSEGAPPSKITQSQWLCAKRTTNLH</sequence>
<evidence type="ECO:0000256" key="1">
    <source>
        <dbReference type="SAM" id="Coils"/>
    </source>
</evidence>
<gene>
    <name evidence="3" type="ORF">ASIM_LOCUS81</name>
</gene>
<evidence type="ECO:0000313" key="5">
    <source>
        <dbReference type="WBParaSite" id="ASIM_0000016601-mRNA-1"/>
    </source>
</evidence>
<organism evidence="5">
    <name type="scientific">Anisakis simplex</name>
    <name type="common">Herring worm</name>
    <dbReference type="NCBI Taxonomy" id="6269"/>
    <lineage>
        <taxon>Eukaryota</taxon>
        <taxon>Metazoa</taxon>
        <taxon>Ecdysozoa</taxon>
        <taxon>Nematoda</taxon>
        <taxon>Chromadorea</taxon>
        <taxon>Rhabditida</taxon>
        <taxon>Spirurina</taxon>
        <taxon>Ascaridomorpha</taxon>
        <taxon>Ascaridoidea</taxon>
        <taxon>Anisakidae</taxon>
        <taxon>Anisakis</taxon>
        <taxon>Anisakis simplex complex</taxon>
    </lineage>
</organism>
<dbReference type="AlphaFoldDB" id="A0A158PMQ6"/>
<feature type="compositionally biased region" description="Polar residues" evidence="2">
    <location>
        <begin position="435"/>
        <end position="453"/>
    </location>
</feature>
<dbReference type="OrthoDB" id="10651192at2759"/>
<keyword evidence="4" id="KW-1185">Reference proteome</keyword>
<feature type="region of interest" description="Disordered" evidence="2">
    <location>
        <begin position="408"/>
        <end position="458"/>
    </location>
</feature>
<feature type="compositionally biased region" description="Low complexity" evidence="2">
    <location>
        <begin position="417"/>
        <end position="434"/>
    </location>
</feature>
<dbReference type="Proteomes" id="UP000267096">
    <property type="component" value="Unassembled WGS sequence"/>
</dbReference>
<feature type="compositionally biased region" description="Polar residues" evidence="2">
    <location>
        <begin position="225"/>
        <end position="234"/>
    </location>
</feature>
<feature type="region of interest" description="Disordered" evidence="2">
    <location>
        <begin position="165"/>
        <end position="234"/>
    </location>
</feature>
<feature type="coiled-coil region" evidence="1">
    <location>
        <begin position="235"/>
        <end position="304"/>
    </location>
</feature>
<reference evidence="5" key="1">
    <citation type="submission" date="2016-04" db="UniProtKB">
        <authorList>
            <consortium name="WormBaseParasite"/>
        </authorList>
    </citation>
    <scope>IDENTIFICATION</scope>
</reference>
<feature type="compositionally biased region" description="Polar residues" evidence="2">
    <location>
        <begin position="20"/>
        <end position="32"/>
    </location>
</feature>
<evidence type="ECO:0000313" key="4">
    <source>
        <dbReference type="Proteomes" id="UP000267096"/>
    </source>
</evidence>
<evidence type="ECO:0000313" key="3">
    <source>
        <dbReference type="EMBL" id="VDK17347.1"/>
    </source>
</evidence>
<feature type="compositionally biased region" description="Acidic residues" evidence="2">
    <location>
        <begin position="208"/>
        <end position="218"/>
    </location>
</feature>
<feature type="region of interest" description="Disordered" evidence="2">
    <location>
        <begin position="502"/>
        <end position="536"/>
    </location>
</feature>
<keyword evidence="1" id="KW-0175">Coiled coil</keyword>
<dbReference type="EMBL" id="UYRR01000019">
    <property type="protein sequence ID" value="VDK17347.1"/>
    <property type="molecule type" value="Genomic_DNA"/>
</dbReference>
<feature type="coiled-coil region" evidence="1">
    <location>
        <begin position="33"/>
        <end position="135"/>
    </location>
</feature>
<proteinExistence type="predicted"/>
<protein>
    <submittedName>
        <fullName evidence="5">Cilia- and flagella-associated protein 157</fullName>
    </submittedName>
</protein>
<feature type="compositionally biased region" description="Polar residues" evidence="2">
    <location>
        <begin position="510"/>
        <end position="526"/>
    </location>
</feature>
<evidence type="ECO:0000256" key="2">
    <source>
        <dbReference type="SAM" id="MobiDB-lite"/>
    </source>
</evidence>
<reference evidence="3 4" key="2">
    <citation type="submission" date="2018-11" db="EMBL/GenBank/DDBJ databases">
        <authorList>
            <consortium name="Pathogen Informatics"/>
        </authorList>
    </citation>
    <scope>NUCLEOTIDE SEQUENCE [LARGE SCALE GENOMIC DNA]</scope>
</reference>
<feature type="region of interest" description="Disordered" evidence="2">
    <location>
        <begin position="1"/>
        <end position="32"/>
    </location>
</feature>
<dbReference type="WBParaSite" id="ASIM_0000016601-mRNA-1">
    <property type="protein sequence ID" value="ASIM_0000016601-mRNA-1"/>
    <property type="gene ID" value="ASIM_0000016601"/>
</dbReference>
<feature type="compositionally biased region" description="Low complexity" evidence="2">
    <location>
        <begin position="188"/>
        <end position="198"/>
    </location>
</feature>